<feature type="compositionally biased region" description="Basic and acidic residues" evidence="1">
    <location>
        <begin position="64"/>
        <end position="84"/>
    </location>
</feature>
<dbReference type="RefSeq" id="WP_209464858.1">
    <property type="nucleotide sequence ID" value="NZ_JAGGLG010000001.1"/>
</dbReference>
<gene>
    <name evidence="2" type="ORF">J2Z79_000068</name>
</gene>
<organism evidence="2 3">
    <name type="scientific">Symbiobacterium terraclitae</name>
    <dbReference type="NCBI Taxonomy" id="557451"/>
    <lineage>
        <taxon>Bacteria</taxon>
        <taxon>Bacillati</taxon>
        <taxon>Bacillota</taxon>
        <taxon>Clostridia</taxon>
        <taxon>Eubacteriales</taxon>
        <taxon>Symbiobacteriaceae</taxon>
        <taxon>Symbiobacterium</taxon>
    </lineage>
</organism>
<sequence>MSVEVECAHCGNKKLAQVPGVWTPLALNEKNQPVPGPAVPVVMLGCPTCGFIQLFSPQAIKPKPFPERPAEQAKAEAKGETKDA</sequence>
<accession>A0ABS4JNY9</accession>
<feature type="region of interest" description="Disordered" evidence="1">
    <location>
        <begin position="60"/>
        <end position="84"/>
    </location>
</feature>
<evidence type="ECO:0000256" key="1">
    <source>
        <dbReference type="SAM" id="MobiDB-lite"/>
    </source>
</evidence>
<dbReference type="Proteomes" id="UP001519289">
    <property type="component" value="Unassembled WGS sequence"/>
</dbReference>
<proteinExistence type="predicted"/>
<evidence type="ECO:0000313" key="2">
    <source>
        <dbReference type="EMBL" id="MBP2016695.1"/>
    </source>
</evidence>
<name>A0ABS4JNY9_9FIRM</name>
<comment type="caution">
    <text evidence="2">The sequence shown here is derived from an EMBL/GenBank/DDBJ whole genome shotgun (WGS) entry which is preliminary data.</text>
</comment>
<dbReference type="EMBL" id="JAGGLG010000001">
    <property type="protein sequence ID" value="MBP2016695.1"/>
    <property type="molecule type" value="Genomic_DNA"/>
</dbReference>
<keyword evidence="3" id="KW-1185">Reference proteome</keyword>
<reference evidence="2 3" key="1">
    <citation type="submission" date="2021-03" db="EMBL/GenBank/DDBJ databases">
        <title>Genomic Encyclopedia of Type Strains, Phase IV (KMG-IV): sequencing the most valuable type-strain genomes for metagenomic binning, comparative biology and taxonomic classification.</title>
        <authorList>
            <person name="Goeker M."/>
        </authorList>
    </citation>
    <scope>NUCLEOTIDE SEQUENCE [LARGE SCALE GENOMIC DNA]</scope>
    <source>
        <strain evidence="2 3">DSM 27138</strain>
    </source>
</reference>
<protein>
    <submittedName>
        <fullName evidence="2">Uncharacterized protein</fullName>
    </submittedName>
</protein>
<evidence type="ECO:0000313" key="3">
    <source>
        <dbReference type="Proteomes" id="UP001519289"/>
    </source>
</evidence>